<evidence type="ECO:0000259" key="2">
    <source>
        <dbReference type="PROSITE" id="PS50011"/>
    </source>
</evidence>
<dbReference type="PANTHER" id="PTHR44167:SF24">
    <property type="entry name" value="SERINE_THREONINE-PROTEIN KINASE CHK2"/>
    <property type="match status" value="1"/>
</dbReference>
<feature type="domain" description="Protein kinase" evidence="2">
    <location>
        <begin position="61"/>
        <end position="351"/>
    </location>
</feature>
<name>A0A6C0HDE0_9ZZZZ</name>
<dbReference type="GO" id="GO:0044773">
    <property type="term" value="P:mitotic DNA damage checkpoint signaling"/>
    <property type="evidence" value="ECO:0007669"/>
    <property type="project" value="TreeGrafter"/>
</dbReference>
<dbReference type="GO" id="GO:0005737">
    <property type="term" value="C:cytoplasm"/>
    <property type="evidence" value="ECO:0007669"/>
    <property type="project" value="TreeGrafter"/>
</dbReference>
<reference evidence="3" key="1">
    <citation type="journal article" date="2020" name="Nature">
        <title>Giant virus diversity and host interactions through global metagenomics.</title>
        <authorList>
            <person name="Schulz F."/>
            <person name="Roux S."/>
            <person name="Paez-Espino D."/>
            <person name="Jungbluth S."/>
            <person name="Walsh D.A."/>
            <person name="Denef V.J."/>
            <person name="McMahon K.D."/>
            <person name="Konstantinidis K.T."/>
            <person name="Eloe-Fadrosh E.A."/>
            <person name="Kyrpides N.C."/>
            <person name="Woyke T."/>
        </authorList>
    </citation>
    <scope>NUCLEOTIDE SEQUENCE</scope>
    <source>
        <strain evidence="3">GVMAG-M-3300023179-90</strain>
    </source>
</reference>
<dbReference type="GO" id="GO:0004674">
    <property type="term" value="F:protein serine/threonine kinase activity"/>
    <property type="evidence" value="ECO:0007669"/>
    <property type="project" value="TreeGrafter"/>
</dbReference>
<accession>A0A6C0HDE0</accession>
<dbReference type="PROSITE" id="PS50011">
    <property type="entry name" value="PROTEIN_KINASE_DOM"/>
    <property type="match status" value="1"/>
</dbReference>
<dbReference type="Pfam" id="PF00069">
    <property type="entry name" value="Pkinase"/>
    <property type="match status" value="1"/>
</dbReference>
<dbReference type="PROSITE" id="PS00108">
    <property type="entry name" value="PROTEIN_KINASE_ST"/>
    <property type="match status" value="1"/>
</dbReference>
<dbReference type="SMART" id="SM00220">
    <property type="entry name" value="S_TKc"/>
    <property type="match status" value="1"/>
</dbReference>
<dbReference type="GO" id="GO:0005524">
    <property type="term" value="F:ATP binding"/>
    <property type="evidence" value="ECO:0007669"/>
    <property type="project" value="InterPro"/>
</dbReference>
<protein>
    <recommendedName>
        <fullName evidence="2">Protein kinase domain-containing protein</fullName>
    </recommendedName>
</protein>
<dbReference type="EMBL" id="MN739926">
    <property type="protein sequence ID" value="QHT78023.1"/>
    <property type="molecule type" value="Genomic_DNA"/>
</dbReference>
<feature type="region of interest" description="Disordered" evidence="1">
    <location>
        <begin position="1"/>
        <end position="50"/>
    </location>
</feature>
<feature type="compositionally biased region" description="Basic and acidic residues" evidence="1">
    <location>
        <begin position="39"/>
        <end position="50"/>
    </location>
</feature>
<sequence>MSNKFSNTRKVKRGSKNQNKRNNRRTNSKKGGTSPVKRKSNEMDSDTHEVDSDKFMESLLLQRKHPIQSGSYGDIFKVEYNGKLYALKIIKHKHIANYEEIIENEAKILEKLKKDCELNNILCNTHYHKKDGKYYIVTEYLENYVELLDFIGDETHFKTVPVYAKIIDKLCKGLMAIHNNGIAHRDIKPENIMINPETLEIKYIDFGLSCDVENLNKCCNCNNRGGVGTAMYNDPIFISTGEKNIPITFDELIQSDIWSLGLTMFVMLSGIYPTDLFGYEGTNNQYIEKLIKTFMEEINKPDAVFPPIINRTFDRATDIYNYGVKHNYYAVDLRKALSNIPSERIIHVPSK</sequence>
<dbReference type="GO" id="GO:0005634">
    <property type="term" value="C:nucleus"/>
    <property type="evidence" value="ECO:0007669"/>
    <property type="project" value="TreeGrafter"/>
</dbReference>
<dbReference type="AlphaFoldDB" id="A0A6C0HDE0"/>
<dbReference type="Gene3D" id="1.10.510.10">
    <property type="entry name" value="Transferase(Phosphotransferase) domain 1"/>
    <property type="match status" value="1"/>
</dbReference>
<evidence type="ECO:0000256" key="1">
    <source>
        <dbReference type="SAM" id="MobiDB-lite"/>
    </source>
</evidence>
<dbReference type="CDD" id="cd00180">
    <property type="entry name" value="PKc"/>
    <property type="match status" value="1"/>
</dbReference>
<dbReference type="PANTHER" id="PTHR44167">
    <property type="entry name" value="OVARIAN-SPECIFIC SERINE/THREONINE-PROTEIN KINASE LOK-RELATED"/>
    <property type="match status" value="1"/>
</dbReference>
<feature type="compositionally biased region" description="Basic residues" evidence="1">
    <location>
        <begin position="7"/>
        <end position="28"/>
    </location>
</feature>
<organism evidence="3">
    <name type="scientific">viral metagenome</name>
    <dbReference type="NCBI Taxonomy" id="1070528"/>
    <lineage>
        <taxon>unclassified sequences</taxon>
        <taxon>metagenomes</taxon>
        <taxon>organismal metagenomes</taxon>
    </lineage>
</organism>
<dbReference type="InterPro" id="IPR011009">
    <property type="entry name" value="Kinase-like_dom_sf"/>
</dbReference>
<dbReference type="SUPFAM" id="SSF56112">
    <property type="entry name" value="Protein kinase-like (PK-like)"/>
    <property type="match status" value="1"/>
</dbReference>
<proteinExistence type="predicted"/>
<dbReference type="InterPro" id="IPR000719">
    <property type="entry name" value="Prot_kinase_dom"/>
</dbReference>
<evidence type="ECO:0000313" key="3">
    <source>
        <dbReference type="EMBL" id="QHT78023.1"/>
    </source>
</evidence>
<dbReference type="InterPro" id="IPR008271">
    <property type="entry name" value="Ser/Thr_kinase_AS"/>
</dbReference>